<evidence type="ECO:0000313" key="3">
    <source>
        <dbReference type="EMBL" id="REG33217.1"/>
    </source>
</evidence>
<name>A0ABX9K512_9BACT</name>
<dbReference type="Proteomes" id="UP000256345">
    <property type="component" value="Unassembled WGS sequence"/>
</dbReference>
<feature type="signal peptide" evidence="2">
    <location>
        <begin position="1"/>
        <end position="20"/>
    </location>
</feature>
<dbReference type="RefSeq" id="WP_147332861.1">
    <property type="nucleotide sequence ID" value="NZ_CP011509.1"/>
</dbReference>
<proteinExistence type="predicted"/>
<dbReference type="PROSITE" id="PS51257">
    <property type="entry name" value="PROKAR_LIPOPROTEIN"/>
    <property type="match status" value="1"/>
</dbReference>
<keyword evidence="2" id="KW-0732">Signal</keyword>
<evidence type="ECO:0000313" key="4">
    <source>
        <dbReference type="Proteomes" id="UP000256345"/>
    </source>
</evidence>
<dbReference type="EMBL" id="QUMU01000004">
    <property type="protein sequence ID" value="REG33217.1"/>
    <property type="molecule type" value="Genomic_DNA"/>
</dbReference>
<reference evidence="3 4" key="1">
    <citation type="submission" date="2018-08" db="EMBL/GenBank/DDBJ databases">
        <title>Genomic Encyclopedia of Archaeal and Bacterial Type Strains, Phase II (KMG-II): from individual species to whole genera.</title>
        <authorList>
            <person name="Goeker M."/>
        </authorList>
    </citation>
    <scope>NUCLEOTIDE SEQUENCE [LARGE SCALE GENOMIC DNA]</scope>
    <source>
        <strain evidence="3 4">DSM 2261</strain>
    </source>
</reference>
<protein>
    <recommendedName>
        <fullName evidence="5">Cytochrome c domain-containing protein</fullName>
    </recommendedName>
</protein>
<keyword evidence="4" id="KW-1185">Reference proteome</keyword>
<evidence type="ECO:0000256" key="1">
    <source>
        <dbReference type="SAM" id="MobiDB-lite"/>
    </source>
</evidence>
<comment type="caution">
    <text evidence="3">The sequence shown here is derived from an EMBL/GenBank/DDBJ whole genome shotgun (WGS) entry which is preliminary data.</text>
</comment>
<evidence type="ECO:0000256" key="2">
    <source>
        <dbReference type="SAM" id="SignalP"/>
    </source>
</evidence>
<feature type="region of interest" description="Disordered" evidence="1">
    <location>
        <begin position="486"/>
        <end position="531"/>
    </location>
</feature>
<evidence type="ECO:0008006" key="5">
    <source>
        <dbReference type="Google" id="ProtNLM"/>
    </source>
</evidence>
<feature type="compositionally biased region" description="Basic and acidic residues" evidence="1">
    <location>
        <begin position="507"/>
        <end position="531"/>
    </location>
</feature>
<organism evidence="3 4">
    <name type="scientific">Archangium gephyra</name>
    <dbReference type="NCBI Taxonomy" id="48"/>
    <lineage>
        <taxon>Bacteria</taxon>
        <taxon>Pseudomonadati</taxon>
        <taxon>Myxococcota</taxon>
        <taxon>Myxococcia</taxon>
        <taxon>Myxococcales</taxon>
        <taxon>Cystobacterineae</taxon>
        <taxon>Archangiaceae</taxon>
        <taxon>Archangium</taxon>
    </lineage>
</organism>
<feature type="compositionally biased region" description="Basic and acidic residues" evidence="1">
    <location>
        <begin position="486"/>
        <end position="496"/>
    </location>
</feature>
<sequence>MRSFLLLALAGATALTACHASVEQPPVPTGPRVSRHPERRGISLLVVSGPQTLAEPEEDIVVDPRRSLAVTDEVILARFSFEELMNRLAEQSGIPGLTGLRLYQEWWDSQRKAPGLGWGGPHCDDERLPDGKPIFNGFPYSCPREEWKQALENPFVEPATNPAAYVPIGLFNRFDLAAEDGSDCGEYRIVFARRSGMSDPKMRNLIAFEGVLPNPKPKKGLEGCRKVARFWADLSREPDAAARAEALHRFYFEGVGKFPPVIHLDHLGNATGQATGQVRTNQFMQSSVQGTWTLREFSLRKRCTGDTCVMRFEPDTVKTNPAGVLFNAKQEHAQKEAFSEALVSQVESLAVNDLLRYSLDVEDRFNSGQSHSNGTENLYAHQMGNGESLLRTKLQERLDSLGIPLTAANIVARVQTQSCAGCHQLSTKAELGGGLIWPEKKTQFTFVHVSERTTETGPDGSRFGLSEALVGTFLPPRQQLLEAFLERRPPFDKHPDPEDECQAPEVRGARAEKPGKDKPDKDKDRCEDEEG</sequence>
<gene>
    <name evidence="3" type="ORF">ATI61_104508</name>
</gene>
<accession>A0ABX9K512</accession>
<feature type="chain" id="PRO_5046956703" description="Cytochrome c domain-containing protein" evidence="2">
    <location>
        <begin position="21"/>
        <end position="531"/>
    </location>
</feature>